<proteinExistence type="predicted"/>
<organism evidence="1 2">
    <name type="scientific">Paraburkholderia fungorum</name>
    <dbReference type="NCBI Taxonomy" id="134537"/>
    <lineage>
        <taxon>Bacteria</taxon>
        <taxon>Pseudomonadati</taxon>
        <taxon>Pseudomonadota</taxon>
        <taxon>Betaproteobacteria</taxon>
        <taxon>Burkholderiales</taxon>
        <taxon>Burkholderiaceae</taxon>
        <taxon>Paraburkholderia</taxon>
    </lineage>
</organism>
<dbReference type="Proteomes" id="UP000283709">
    <property type="component" value="Unassembled WGS sequence"/>
</dbReference>
<dbReference type="NCBIfam" id="TIGR01551">
    <property type="entry name" value="major_capsid_P2"/>
    <property type="match status" value="1"/>
</dbReference>
<comment type="caution">
    <text evidence="1">The sequence shown here is derived from an EMBL/GenBank/DDBJ whole genome shotgun (WGS) entry which is preliminary data.</text>
</comment>
<dbReference type="AlphaFoldDB" id="A0A3R7HCC8"/>
<gene>
    <name evidence="1" type="ORF">BCY88_10010</name>
</gene>
<name>A0A3R7HCC8_9BURK</name>
<evidence type="ECO:0000313" key="2">
    <source>
        <dbReference type="Proteomes" id="UP000283709"/>
    </source>
</evidence>
<dbReference type="EMBL" id="MCAS01000056">
    <property type="protein sequence ID" value="RKF33385.1"/>
    <property type="molecule type" value="Genomic_DNA"/>
</dbReference>
<reference evidence="1 2" key="1">
    <citation type="submission" date="2016-07" db="EMBL/GenBank/DDBJ databases">
        <title>Genome analysis of Burkholderia fungorum ES3-20.</title>
        <authorList>
            <person name="Xu D."/>
            <person name="Yao R."/>
            <person name="Zheng S."/>
        </authorList>
    </citation>
    <scope>NUCLEOTIDE SEQUENCE [LARGE SCALE GENOMIC DNA]</scope>
    <source>
        <strain evidence="1 2">ES3-20</strain>
    </source>
</reference>
<evidence type="ECO:0000313" key="1">
    <source>
        <dbReference type="EMBL" id="RKF33385.1"/>
    </source>
</evidence>
<sequence>MRNETRIAFNAYVEAIAKLSGVESAAVKFAVSPSVQQKLETRIQESSDFLKRINVTGVTEQQGEKLGLGIGSPIAGTTDTTKQDRATTDVSDLDARGYICTQTNFDSHITYAKLDAWAKFADFQARLRDAIVKRQALDRIAIGFNGTSRAATSDRAKNPLLQDVNKGWLQKYRDEAPSRVLHEGVKAAGKVQVGKGGDYENLDAVVFDILASMVDPWHQDDTGLFVFCGRGLMHDKYFPIINTTQAPTETLAADVIVSQKRIGGLPAVSVPFFPANALLITRFDNLSIYTQDGGRRRNIVDNSKRDRIENYESSNDAYVVEDFGCGAMAENIELLPRAA</sequence>
<accession>A0A3R7HCC8</accession>
<dbReference type="Pfam" id="PF05125">
    <property type="entry name" value="Phage_cap_P2"/>
    <property type="match status" value="1"/>
</dbReference>
<dbReference type="InterPro" id="IPR006441">
    <property type="entry name" value="Phage_P2_GpN"/>
</dbReference>
<protein>
    <submittedName>
        <fullName evidence="1">Phage major capsid protein, P2 family</fullName>
    </submittedName>
</protein>
<dbReference type="OrthoDB" id="5464529at2"/>
<dbReference type="RefSeq" id="WP_120348505.1">
    <property type="nucleotide sequence ID" value="NZ_MCAS01000056.1"/>
</dbReference>